<dbReference type="CDD" id="cd03419">
    <property type="entry name" value="GRX_GRXh_1_2_like"/>
    <property type="match status" value="1"/>
</dbReference>
<dbReference type="PROSITE" id="PS00195">
    <property type="entry name" value="GLUTAREDOXIN_1"/>
    <property type="match status" value="1"/>
</dbReference>
<keyword evidence="7" id="KW-1185">Reference proteome</keyword>
<dbReference type="InterPro" id="IPR002109">
    <property type="entry name" value="Glutaredoxin"/>
</dbReference>
<evidence type="ECO:0000313" key="7">
    <source>
        <dbReference type="Proteomes" id="UP000278143"/>
    </source>
</evidence>
<dbReference type="SUPFAM" id="SSF52833">
    <property type="entry name" value="Thioredoxin-like"/>
    <property type="match status" value="1"/>
</dbReference>
<evidence type="ECO:0000313" key="6">
    <source>
        <dbReference type="EMBL" id="RKP23709.1"/>
    </source>
</evidence>
<keyword evidence="1" id="KW-0813">Transport</keyword>
<dbReference type="OrthoDB" id="418495at2759"/>
<dbReference type="AlphaFoldDB" id="A0A4V1J138"/>
<evidence type="ECO:0000256" key="2">
    <source>
        <dbReference type="ARBA" id="ARBA00022982"/>
    </source>
</evidence>
<keyword evidence="2" id="KW-0249">Electron transport</keyword>
<dbReference type="PANTHER" id="PTHR45694">
    <property type="entry name" value="GLUTAREDOXIN 2"/>
    <property type="match status" value="1"/>
</dbReference>
<evidence type="ECO:0000259" key="5">
    <source>
        <dbReference type="Pfam" id="PF00462"/>
    </source>
</evidence>
<dbReference type="InterPro" id="IPR036249">
    <property type="entry name" value="Thioredoxin-like_sf"/>
</dbReference>
<dbReference type="InterPro" id="IPR014025">
    <property type="entry name" value="Glutaredoxin_subgr"/>
</dbReference>
<dbReference type="EMBL" id="KZ990747">
    <property type="protein sequence ID" value="RKP23709.1"/>
    <property type="molecule type" value="Genomic_DNA"/>
</dbReference>
<dbReference type="PANTHER" id="PTHR45694:SF18">
    <property type="entry name" value="GLUTAREDOXIN-1-RELATED"/>
    <property type="match status" value="1"/>
</dbReference>
<dbReference type="Pfam" id="PF00462">
    <property type="entry name" value="Glutaredoxin"/>
    <property type="match status" value="1"/>
</dbReference>
<name>A0A4V1J138_9FUNG</name>
<dbReference type="GO" id="GO:0015038">
    <property type="term" value="F:glutathione disulfide oxidoreductase activity"/>
    <property type="evidence" value="ECO:0007669"/>
    <property type="project" value="TreeGrafter"/>
</dbReference>
<dbReference type="InterPro" id="IPR011899">
    <property type="entry name" value="Glutaredoxin_euk/vir"/>
</dbReference>
<dbReference type="Gene3D" id="3.40.30.10">
    <property type="entry name" value="Glutaredoxin"/>
    <property type="match status" value="1"/>
</dbReference>
<sequence>MSSVQDIVQQHIGSHDVMVFSKTYCPYCNTAKKVLKDMVAALGVSVDIFVIELDVEANGAAMQAALAELTGQRTVPNIFIKGKHVGGCDDVLKLQADTTRQKQLFGLA</sequence>
<evidence type="ECO:0000256" key="1">
    <source>
        <dbReference type="ARBA" id="ARBA00022448"/>
    </source>
</evidence>
<dbReference type="GO" id="GO:0034599">
    <property type="term" value="P:cellular response to oxidative stress"/>
    <property type="evidence" value="ECO:0007669"/>
    <property type="project" value="TreeGrafter"/>
</dbReference>
<dbReference type="Proteomes" id="UP000278143">
    <property type="component" value="Unassembled WGS sequence"/>
</dbReference>
<evidence type="ECO:0000256" key="3">
    <source>
        <dbReference type="ARBA" id="ARBA00023157"/>
    </source>
</evidence>
<dbReference type="InterPro" id="IPR011767">
    <property type="entry name" value="GLR_AS"/>
</dbReference>
<dbReference type="GO" id="GO:0004602">
    <property type="term" value="F:glutathione peroxidase activity"/>
    <property type="evidence" value="ECO:0007669"/>
    <property type="project" value="UniProtKB-ARBA"/>
</dbReference>
<keyword evidence="4" id="KW-0676">Redox-active center</keyword>
<dbReference type="NCBIfam" id="TIGR02180">
    <property type="entry name" value="GRX_euk"/>
    <property type="match status" value="1"/>
</dbReference>
<dbReference type="FunFam" id="3.40.30.10:FF:000026">
    <property type="entry name" value="Glutaredoxin 2"/>
    <property type="match status" value="1"/>
</dbReference>
<keyword evidence="3" id="KW-1015">Disulfide bond</keyword>
<dbReference type="PROSITE" id="PS51354">
    <property type="entry name" value="GLUTAREDOXIN_2"/>
    <property type="match status" value="1"/>
</dbReference>
<dbReference type="GO" id="GO:0005737">
    <property type="term" value="C:cytoplasm"/>
    <property type="evidence" value="ECO:0007669"/>
    <property type="project" value="TreeGrafter"/>
</dbReference>
<evidence type="ECO:0000256" key="4">
    <source>
        <dbReference type="ARBA" id="ARBA00023284"/>
    </source>
</evidence>
<proteinExistence type="predicted"/>
<feature type="domain" description="Glutaredoxin" evidence="5">
    <location>
        <begin position="17"/>
        <end position="85"/>
    </location>
</feature>
<organism evidence="6 7">
    <name type="scientific">Syncephalis pseudoplumigaleata</name>
    <dbReference type="NCBI Taxonomy" id="1712513"/>
    <lineage>
        <taxon>Eukaryota</taxon>
        <taxon>Fungi</taxon>
        <taxon>Fungi incertae sedis</taxon>
        <taxon>Zoopagomycota</taxon>
        <taxon>Zoopagomycotina</taxon>
        <taxon>Zoopagomycetes</taxon>
        <taxon>Zoopagales</taxon>
        <taxon>Piptocephalidaceae</taxon>
        <taxon>Syncephalis</taxon>
    </lineage>
</organism>
<dbReference type="PRINTS" id="PR00160">
    <property type="entry name" value="GLUTAREDOXIN"/>
</dbReference>
<protein>
    <submittedName>
        <fullName evidence="6">Glutaredoxin 1</fullName>
    </submittedName>
</protein>
<accession>A0A4V1J138</accession>
<reference evidence="7" key="1">
    <citation type="journal article" date="2018" name="Nat. Microbiol.">
        <title>Leveraging single-cell genomics to expand the fungal tree of life.</title>
        <authorList>
            <person name="Ahrendt S.R."/>
            <person name="Quandt C.A."/>
            <person name="Ciobanu D."/>
            <person name="Clum A."/>
            <person name="Salamov A."/>
            <person name="Andreopoulos B."/>
            <person name="Cheng J.F."/>
            <person name="Woyke T."/>
            <person name="Pelin A."/>
            <person name="Henrissat B."/>
            <person name="Reynolds N.K."/>
            <person name="Benny G.L."/>
            <person name="Smith M.E."/>
            <person name="James T.Y."/>
            <person name="Grigoriev I.V."/>
        </authorList>
    </citation>
    <scope>NUCLEOTIDE SEQUENCE [LARGE SCALE GENOMIC DNA]</scope>
    <source>
        <strain evidence="7">Benny S71-1</strain>
    </source>
</reference>
<gene>
    <name evidence="6" type="ORF">SYNPS1DRAFT_24218</name>
</gene>